<dbReference type="AlphaFoldDB" id="A0A4Q2CZN5"/>
<evidence type="ECO:0000313" key="2">
    <source>
        <dbReference type="Proteomes" id="UP000290288"/>
    </source>
</evidence>
<proteinExistence type="predicted"/>
<protein>
    <submittedName>
        <fullName evidence="1">Uncharacterized protein</fullName>
    </submittedName>
</protein>
<keyword evidence="2" id="KW-1185">Reference proteome</keyword>
<dbReference type="Proteomes" id="UP000290288">
    <property type="component" value="Unassembled WGS sequence"/>
</dbReference>
<reference evidence="1 2" key="1">
    <citation type="submission" date="2019-01" db="EMBL/GenBank/DDBJ databases">
        <title>Draft genome sequence of Psathyrella aberdarensis IHI B618.</title>
        <authorList>
            <person name="Buettner E."/>
            <person name="Kellner H."/>
        </authorList>
    </citation>
    <scope>NUCLEOTIDE SEQUENCE [LARGE SCALE GENOMIC DNA]</scope>
    <source>
        <strain evidence="1 2">IHI B618</strain>
    </source>
</reference>
<accession>A0A4Q2CZN5</accession>
<comment type="caution">
    <text evidence="1">The sequence shown here is derived from an EMBL/GenBank/DDBJ whole genome shotgun (WGS) entry which is preliminary data.</text>
</comment>
<gene>
    <name evidence="1" type="ORF">EST38_g13973</name>
</gene>
<evidence type="ECO:0000313" key="1">
    <source>
        <dbReference type="EMBL" id="RXW11882.1"/>
    </source>
</evidence>
<dbReference type="EMBL" id="SDEE01001543">
    <property type="protein sequence ID" value="RXW11882.1"/>
    <property type="molecule type" value="Genomic_DNA"/>
</dbReference>
<organism evidence="1 2">
    <name type="scientific">Candolleomyces aberdarensis</name>
    <dbReference type="NCBI Taxonomy" id="2316362"/>
    <lineage>
        <taxon>Eukaryota</taxon>
        <taxon>Fungi</taxon>
        <taxon>Dikarya</taxon>
        <taxon>Basidiomycota</taxon>
        <taxon>Agaricomycotina</taxon>
        <taxon>Agaricomycetes</taxon>
        <taxon>Agaricomycetidae</taxon>
        <taxon>Agaricales</taxon>
        <taxon>Agaricineae</taxon>
        <taxon>Psathyrellaceae</taxon>
        <taxon>Candolleomyces</taxon>
    </lineage>
</organism>
<sequence length="192" mass="21490">MSSFNHCAELIVGRRLQQDKLRDLSMFMEHPGSQDPSIQESIEKPFTKQDAKENSKLMASAYSARCLLFATKAKRSFLVDVTQPLNGERCDNMDVSMFFPHGAFSVRLACLPGDGNVQTGCQHRLYISNLAKAAPVNETVLDSWDLPWSGNILLASTLVGSWLRQFIADGLYNDTVKLYTPSFYRGDDVDDD</sequence>
<name>A0A4Q2CZN5_9AGAR</name>